<dbReference type="EMBL" id="CM003604">
    <property type="protein sequence ID" value="KYP73974.1"/>
    <property type="molecule type" value="Genomic_DNA"/>
</dbReference>
<sequence>GDPLSPYLFIIGMECLTGLIKKAEDAKITHLMFVDDVYLFLKATHQEAQTISNIIKCFDSATGHVVNLTNQKLSLAKILLLSCVVPLLMF</sequence>
<gene>
    <name evidence="1" type="ORF">KK1_006639</name>
</gene>
<evidence type="ECO:0000313" key="1">
    <source>
        <dbReference type="EMBL" id="KYP73974.1"/>
    </source>
</evidence>
<reference evidence="1 2" key="1">
    <citation type="journal article" date="2012" name="Nat. Biotechnol.">
        <title>Draft genome sequence of pigeonpea (Cajanus cajan), an orphan legume crop of resource-poor farmers.</title>
        <authorList>
            <person name="Varshney R.K."/>
            <person name="Chen W."/>
            <person name="Li Y."/>
            <person name="Bharti A.K."/>
            <person name="Saxena R.K."/>
            <person name="Schlueter J.A."/>
            <person name="Donoghue M.T."/>
            <person name="Azam S."/>
            <person name="Fan G."/>
            <person name="Whaley A.M."/>
            <person name="Farmer A.D."/>
            <person name="Sheridan J."/>
            <person name="Iwata A."/>
            <person name="Tuteja R."/>
            <person name="Penmetsa R.V."/>
            <person name="Wu W."/>
            <person name="Upadhyaya H.D."/>
            <person name="Yang S.P."/>
            <person name="Shah T."/>
            <person name="Saxena K.B."/>
            <person name="Michael T."/>
            <person name="McCombie W.R."/>
            <person name="Yang B."/>
            <person name="Zhang G."/>
            <person name="Yang H."/>
            <person name="Wang J."/>
            <person name="Spillane C."/>
            <person name="Cook D.R."/>
            <person name="May G.D."/>
            <person name="Xu X."/>
            <person name="Jackson S.A."/>
        </authorList>
    </citation>
    <scope>NUCLEOTIDE SEQUENCE [LARGE SCALE GENOMIC DNA]</scope>
    <source>
        <strain evidence="2">cv. Asha</strain>
    </source>
</reference>
<keyword evidence="2" id="KW-1185">Reference proteome</keyword>
<dbReference type="AlphaFoldDB" id="A0A151U3Y1"/>
<feature type="non-terminal residue" evidence="1">
    <location>
        <position position="1"/>
    </location>
</feature>
<dbReference type="Proteomes" id="UP000075243">
    <property type="component" value="Chromosome 2"/>
</dbReference>
<dbReference type="Gramene" id="C.cajan_06454.t">
    <property type="protein sequence ID" value="C.cajan_06454.t"/>
    <property type="gene ID" value="C.cajan_06454"/>
</dbReference>
<organism evidence="1 2">
    <name type="scientific">Cajanus cajan</name>
    <name type="common">Pigeon pea</name>
    <name type="synonym">Cajanus indicus</name>
    <dbReference type="NCBI Taxonomy" id="3821"/>
    <lineage>
        <taxon>Eukaryota</taxon>
        <taxon>Viridiplantae</taxon>
        <taxon>Streptophyta</taxon>
        <taxon>Embryophyta</taxon>
        <taxon>Tracheophyta</taxon>
        <taxon>Spermatophyta</taxon>
        <taxon>Magnoliopsida</taxon>
        <taxon>eudicotyledons</taxon>
        <taxon>Gunneridae</taxon>
        <taxon>Pentapetalae</taxon>
        <taxon>rosids</taxon>
        <taxon>fabids</taxon>
        <taxon>Fabales</taxon>
        <taxon>Fabaceae</taxon>
        <taxon>Papilionoideae</taxon>
        <taxon>50 kb inversion clade</taxon>
        <taxon>NPAAA clade</taxon>
        <taxon>indigoferoid/millettioid clade</taxon>
        <taxon>Phaseoleae</taxon>
        <taxon>Cajanus</taxon>
    </lineage>
</organism>
<proteinExistence type="predicted"/>
<accession>A0A151U3Y1</accession>
<name>A0A151U3Y1_CAJCA</name>
<protein>
    <submittedName>
        <fullName evidence="1">Uncharacterized protein</fullName>
    </submittedName>
</protein>
<evidence type="ECO:0000313" key="2">
    <source>
        <dbReference type="Proteomes" id="UP000075243"/>
    </source>
</evidence>